<dbReference type="SMART" id="SM00906">
    <property type="entry name" value="Fungal_trans"/>
    <property type="match status" value="1"/>
</dbReference>
<dbReference type="Pfam" id="PF04082">
    <property type="entry name" value="Fungal_trans"/>
    <property type="match status" value="1"/>
</dbReference>
<dbReference type="GO" id="GO:0006351">
    <property type="term" value="P:DNA-templated transcription"/>
    <property type="evidence" value="ECO:0007669"/>
    <property type="project" value="InterPro"/>
</dbReference>
<dbReference type="CDD" id="cd12148">
    <property type="entry name" value="fungal_TF_MHR"/>
    <property type="match status" value="1"/>
</dbReference>
<reference evidence="3 4" key="1">
    <citation type="submission" date="2015-01" db="EMBL/GenBank/DDBJ databases">
        <title>The Genome Sequence of Cladophialophora immunda CBS83496.</title>
        <authorList>
            <consortium name="The Broad Institute Genomics Platform"/>
            <person name="Cuomo C."/>
            <person name="de Hoog S."/>
            <person name="Gorbushina A."/>
            <person name="Stielow B."/>
            <person name="Teixiera M."/>
            <person name="Abouelleil A."/>
            <person name="Chapman S.B."/>
            <person name="Priest M."/>
            <person name="Young S.K."/>
            <person name="Wortman J."/>
            <person name="Nusbaum C."/>
            <person name="Birren B."/>
        </authorList>
    </citation>
    <scope>NUCLEOTIDE SEQUENCE [LARGE SCALE GENOMIC DNA]</scope>
    <source>
        <strain evidence="3 4">CBS 83496</strain>
    </source>
</reference>
<evidence type="ECO:0000313" key="4">
    <source>
        <dbReference type="Proteomes" id="UP000054466"/>
    </source>
</evidence>
<organism evidence="3 4">
    <name type="scientific">Cladophialophora immunda</name>
    <dbReference type="NCBI Taxonomy" id="569365"/>
    <lineage>
        <taxon>Eukaryota</taxon>
        <taxon>Fungi</taxon>
        <taxon>Dikarya</taxon>
        <taxon>Ascomycota</taxon>
        <taxon>Pezizomycotina</taxon>
        <taxon>Eurotiomycetes</taxon>
        <taxon>Chaetothyriomycetidae</taxon>
        <taxon>Chaetothyriales</taxon>
        <taxon>Herpotrichiellaceae</taxon>
        <taxon>Cladophialophora</taxon>
    </lineage>
</organism>
<proteinExistence type="predicted"/>
<dbReference type="VEuPathDB" id="FungiDB:PV07_09981"/>
<dbReference type="RefSeq" id="XP_016244469.1">
    <property type="nucleotide sequence ID" value="XM_016397278.1"/>
</dbReference>
<dbReference type="Proteomes" id="UP000054466">
    <property type="component" value="Unassembled WGS sequence"/>
</dbReference>
<evidence type="ECO:0000313" key="3">
    <source>
        <dbReference type="EMBL" id="KIW24253.1"/>
    </source>
</evidence>
<dbReference type="GeneID" id="27349175"/>
<dbReference type="InterPro" id="IPR050987">
    <property type="entry name" value="AtrR-like"/>
</dbReference>
<evidence type="ECO:0000256" key="1">
    <source>
        <dbReference type="ARBA" id="ARBA00023242"/>
    </source>
</evidence>
<dbReference type="InterPro" id="IPR007219">
    <property type="entry name" value="XnlR_reg_dom"/>
</dbReference>
<gene>
    <name evidence="3" type="ORF">PV07_09981</name>
</gene>
<dbReference type="OrthoDB" id="39175at2759"/>
<keyword evidence="1" id="KW-0539">Nucleus</keyword>
<dbReference type="GO" id="GO:0003677">
    <property type="term" value="F:DNA binding"/>
    <property type="evidence" value="ECO:0007669"/>
    <property type="project" value="InterPro"/>
</dbReference>
<feature type="domain" description="Xylanolytic transcriptional activator regulatory" evidence="2">
    <location>
        <begin position="210"/>
        <end position="284"/>
    </location>
</feature>
<accession>A0A0D2BYM6</accession>
<name>A0A0D2BYM6_9EURO</name>
<dbReference type="HOGENOM" id="CLU_016058_0_1_1"/>
<dbReference type="EMBL" id="KN847045">
    <property type="protein sequence ID" value="KIW24253.1"/>
    <property type="molecule type" value="Genomic_DNA"/>
</dbReference>
<sequence>MASYQLSAPFDLEPTHSWSPQESAAFERFGPRAILAICSDRALKWLQARVTAGDEQTIANTVHRLALDSTGKFSFGRDTLPTQNLDPDFKTAREYGRAFFECRADSYFEIVKQDDFEERLHRHFDPQAAPDLDPSWHALRNTIYALGSRLFLADKGYDPKVIHNHAWYYFEKALSAYSQILFSSQKDLVGIQALTLMSFFAENIVTFRVEYILCSTAVRLAQALGLNHEQGQARRSHFSDSDRRIRIWWALYCYDKLISLRDGRPSCIDDDDISCPLPTPRAGENIDKFNAFLFTILHAQLSSKIYRRILSAKAWCGSGDEQRQVIRAELERELYHWRDSLPPWLRPGVPAKSSTIPEGVHIDSVVYIHYAFYGSMIAIYNQYPWDDLTFPSGLIAAQSQYMADCREKVVGAARNIILATKYHRIDSNTTSCLVFAYPLMAVTALLVNILQFPMATSAQLDVVLLDVAARHFAKLELATSNQVEVQFARDIANIARRKVEDVKENLWAEVAPSNAAMVGLPDAELYGDMTNMRLDFMDFLSDDTNATSTWHP</sequence>
<dbReference type="AlphaFoldDB" id="A0A0D2BYM6"/>
<protein>
    <recommendedName>
        <fullName evidence="2">Xylanolytic transcriptional activator regulatory domain-containing protein</fullName>
    </recommendedName>
</protein>
<dbReference type="PANTHER" id="PTHR46910">
    <property type="entry name" value="TRANSCRIPTION FACTOR PDR1"/>
    <property type="match status" value="1"/>
</dbReference>
<dbReference type="PANTHER" id="PTHR46910:SF25">
    <property type="entry name" value="ABC-TRANSPORTER-REGULATING TRANSCRIPTION FACTOR"/>
    <property type="match status" value="1"/>
</dbReference>
<keyword evidence="4" id="KW-1185">Reference proteome</keyword>
<dbReference type="GO" id="GO:0008270">
    <property type="term" value="F:zinc ion binding"/>
    <property type="evidence" value="ECO:0007669"/>
    <property type="project" value="InterPro"/>
</dbReference>
<dbReference type="GO" id="GO:0003700">
    <property type="term" value="F:DNA-binding transcription factor activity"/>
    <property type="evidence" value="ECO:0007669"/>
    <property type="project" value="InterPro"/>
</dbReference>
<evidence type="ECO:0000259" key="2">
    <source>
        <dbReference type="SMART" id="SM00906"/>
    </source>
</evidence>